<keyword evidence="4" id="KW-1185">Reference proteome</keyword>
<evidence type="ECO:0000313" key="2">
    <source>
        <dbReference type="EMBL" id="KGJ72940.1"/>
    </source>
</evidence>
<dbReference type="RefSeq" id="WP_035836969.1">
    <property type="nucleotide sequence ID" value="NZ_JACHBQ010000001.1"/>
</dbReference>
<evidence type="ECO:0000313" key="3">
    <source>
        <dbReference type="EMBL" id="MBB5641057.1"/>
    </source>
</evidence>
<reference evidence="2 4" key="1">
    <citation type="submission" date="2014-08" db="EMBL/GenBank/DDBJ databases">
        <authorList>
            <person name="Sisinthy S."/>
        </authorList>
    </citation>
    <scope>NUCLEOTIDE SEQUENCE [LARGE SCALE GENOMIC DNA]</scope>
    <source>
        <strain evidence="2 4">RuG17</strain>
    </source>
</reference>
<dbReference type="Proteomes" id="UP000029864">
    <property type="component" value="Unassembled WGS sequence"/>
</dbReference>
<name>A0A099J4C6_9MICO</name>
<dbReference type="STRING" id="1001240.GY21_11995"/>
<dbReference type="EMBL" id="JACHBQ010000001">
    <property type="protein sequence ID" value="MBB5641057.1"/>
    <property type="molecule type" value="Genomic_DNA"/>
</dbReference>
<dbReference type="NCBIfam" id="NF033539">
    <property type="entry name" value="transpos_IS1380"/>
    <property type="match status" value="1"/>
</dbReference>
<accession>A0A099J4C6</accession>
<evidence type="ECO:0000313" key="5">
    <source>
        <dbReference type="Proteomes" id="UP000561726"/>
    </source>
</evidence>
<evidence type="ECO:0000259" key="1">
    <source>
        <dbReference type="Pfam" id="PF13701"/>
    </source>
</evidence>
<dbReference type="eggNOG" id="COG3385">
    <property type="taxonomic scope" value="Bacteria"/>
</dbReference>
<proteinExistence type="predicted"/>
<sequence length="464" mass="49304">MQLFHSSSRLSATFDDTNLVSAAGLVPAMALAVKTGPSDLADAWLTLPGYFGANSGLKVTALVAGMLAGADSIDDMALLRHGGMKKLFVGTYAPSTLGSFLRSFTFGHVRRLDAVAWRWLVNVAAHTPIVTGIDDYALVDIDDTIKEVHGYQKQGSGYGYSGVRGLNALIGIVSTPQAAPIIIGSRLPKGAAGSPRDAGKFVGDVLATVKRLRSQTAAGLMLLRADSAFYGHAVVAAAHRAGAKVSITARMDPAVKRAIGTITDDQWTTINYTDAIRDEATGAWISSAEVAEVRFTAFSSRKKAERIVGRLVVRRIPELNQKATEGQPTLFDTHRFHAFFTTSDLDTVTADQTHRQHAIIEQINADHKDSALAHLPSGVFTANAAWLVLATIAFNLSRAVGSLAGADLGKARSGTIRRKLISIPARISTSARKITLHLPTSWPWEPGWTAAFAAACGPPQTAAT</sequence>
<gene>
    <name evidence="3" type="ORF">BJ997_001605</name>
    <name evidence="2" type="ORF">GY21_11995</name>
</gene>
<evidence type="ECO:0000313" key="4">
    <source>
        <dbReference type="Proteomes" id="UP000029864"/>
    </source>
</evidence>
<dbReference type="InterPro" id="IPR025668">
    <property type="entry name" value="Tnp_DDE_dom"/>
</dbReference>
<reference evidence="3 5" key="2">
    <citation type="submission" date="2020-08" db="EMBL/GenBank/DDBJ databases">
        <title>Sequencing the genomes of 1000 actinobacteria strains.</title>
        <authorList>
            <person name="Klenk H.-P."/>
        </authorList>
    </citation>
    <scope>NUCLEOTIDE SEQUENCE [LARGE SCALE GENOMIC DNA]</scope>
    <source>
        <strain evidence="3 5">DSM 21065</strain>
    </source>
</reference>
<dbReference type="Pfam" id="PF13701">
    <property type="entry name" value="DDE_Tnp_1_4"/>
    <property type="match status" value="1"/>
</dbReference>
<dbReference type="InterPro" id="IPR047960">
    <property type="entry name" value="Transpos_IS1380"/>
</dbReference>
<dbReference type="Proteomes" id="UP000561726">
    <property type="component" value="Unassembled WGS sequence"/>
</dbReference>
<dbReference type="OrthoDB" id="3718343at2"/>
<organism evidence="2 4">
    <name type="scientific">Cryobacterium roopkundense</name>
    <dbReference type="NCBI Taxonomy" id="1001240"/>
    <lineage>
        <taxon>Bacteria</taxon>
        <taxon>Bacillati</taxon>
        <taxon>Actinomycetota</taxon>
        <taxon>Actinomycetes</taxon>
        <taxon>Micrococcales</taxon>
        <taxon>Microbacteriaceae</taxon>
        <taxon>Cryobacterium</taxon>
    </lineage>
</organism>
<dbReference type="EMBL" id="JPXF01000048">
    <property type="protein sequence ID" value="KGJ72940.1"/>
    <property type="molecule type" value="Genomic_DNA"/>
</dbReference>
<comment type="caution">
    <text evidence="2">The sequence shown here is derived from an EMBL/GenBank/DDBJ whole genome shotgun (WGS) entry which is preliminary data.</text>
</comment>
<dbReference type="AlphaFoldDB" id="A0A099J4C6"/>
<protein>
    <submittedName>
        <fullName evidence="2">Transposase</fullName>
    </submittedName>
</protein>
<feature type="domain" description="Transposase DDE" evidence="1">
    <location>
        <begin position="7"/>
        <end position="450"/>
    </location>
</feature>